<keyword evidence="2" id="KW-1185">Reference proteome</keyword>
<protein>
    <submittedName>
        <fullName evidence="1">Uncharacterized protein</fullName>
    </submittedName>
</protein>
<reference evidence="1" key="1">
    <citation type="submission" date="2020-12" db="EMBL/GenBank/DDBJ databases">
        <title>Bacterial taxonomy.</title>
        <authorList>
            <person name="Pan X."/>
        </authorList>
    </citation>
    <scope>NUCLEOTIDE SEQUENCE</scope>
    <source>
        <strain evidence="1">KCTC 52957</strain>
    </source>
</reference>
<dbReference type="Proteomes" id="UP000642488">
    <property type="component" value="Unassembled WGS sequence"/>
</dbReference>
<sequence>MISTSSTTLFDQQVALVHAVIALRHGMAEHLRTRVLPHLERDAQETVQDTIQFLEEHDEDIGINLLCLVDIARAEVRKAIAAGTSEKRVPIPRERLIGLEEAYDVYKVLSREAEALTAALLPIEELVKAASRLVQFATAVRLSVDIVNLE</sequence>
<name>A0A934MIL5_9RHOB</name>
<evidence type="ECO:0000313" key="1">
    <source>
        <dbReference type="EMBL" id="MBJ3764374.1"/>
    </source>
</evidence>
<dbReference type="RefSeq" id="WP_198917550.1">
    <property type="nucleotide sequence ID" value="NZ_JAEKPD010000023.1"/>
</dbReference>
<gene>
    <name evidence="1" type="ORF">ILP92_16660</name>
</gene>
<proteinExistence type="predicted"/>
<evidence type="ECO:0000313" key="2">
    <source>
        <dbReference type="Proteomes" id="UP000642488"/>
    </source>
</evidence>
<organism evidence="1 2">
    <name type="scientific">Palleronia pontilimi</name>
    <dbReference type="NCBI Taxonomy" id="1964209"/>
    <lineage>
        <taxon>Bacteria</taxon>
        <taxon>Pseudomonadati</taxon>
        <taxon>Pseudomonadota</taxon>
        <taxon>Alphaproteobacteria</taxon>
        <taxon>Rhodobacterales</taxon>
        <taxon>Roseobacteraceae</taxon>
        <taxon>Palleronia</taxon>
    </lineage>
</organism>
<dbReference type="AlphaFoldDB" id="A0A934MIL5"/>
<accession>A0A934MIL5</accession>
<comment type="caution">
    <text evidence="1">The sequence shown here is derived from an EMBL/GenBank/DDBJ whole genome shotgun (WGS) entry which is preliminary data.</text>
</comment>
<dbReference type="EMBL" id="JAEKPD010000023">
    <property type="protein sequence ID" value="MBJ3764374.1"/>
    <property type="molecule type" value="Genomic_DNA"/>
</dbReference>